<dbReference type="EMBL" id="CARXXK010000001">
    <property type="protein sequence ID" value="CAI6346757.1"/>
    <property type="molecule type" value="Genomic_DNA"/>
</dbReference>
<feature type="transmembrane region" description="Helical" evidence="1">
    <location>
        <begin position="176"/>
        <end position="198"/>
    </location>
</feature>
<keyword evidence="1" id="KW-1133">Transmembrane helix</keyword>
<evidence type="ECO:0000256" key="1">
    <source>
        <dbReference type="SAM" id="Phobius"/>
    </source>
</evidence>
<accession>A0AAV0VV14</accession>
<dbReference type="Proteomes" id="UP001160148">
    <property type="component" value="Unassembled WGS sequence"/>
</dbReference>
<proteinExistence type="predicted"/>
<keyword evidence="1" id="KW-0472">Membrane</keyword>
<organism evidence="2 3">
    <name type="scientific">Macrosiphum euphorbiae</name>
    <name type="common">potato aphid</name>
    <dbReference type="NCBI Taxonomy" id="13131"/>
    <lineage>
        <taxon>Eukaryota</taxon>
        <taxon>Metazoa</taxon>
        <taxon>Ecdysozoa</taxon>
        <taxon>Arthropoda</taxon>
        <taxon>Hexapoda</taxon>
        <taxon>Insecta</taxon>
        <taxon>Pterygota</taxon>
        <taxon>Neoptera</taxon>
        <taxon>Paraneoptera</taxon>
        <taxon>Hemiptera</taxon>
        <taxon>Sternorrhyncha</taxon>
        <taxon>Aphidomorpha</taxon>
        <taxon>Aphidoidea</taxon>
        <taxon>Aphididae</taxon>
        <taxon>Macrosiphini</taxon>
        <taxon>Macrosiphum</taxon>
    </lineage>
</organism>
<name>A0AAV0VV14_9HEMI</name>
<comment type="caution">
    <text evidence="2">The sequence shown here is derived from an EMBL/GenBank/DDBJ whole genome shotgun (WGS) entry which is preliminary data.</text>
</comment>
<keyword evidence="3" id="KW-1185">Reference proteome</keyword>
<reference evidence="2 3" key="1">
    <citation type="submission" date="2023-01" db="EMBL/GenBank/DDBJ databases">
        <authorList>
            <person name="Whitehead M."/>
        </authorList>
    </citation>
    <scope>NUCLEOTIDE SEQUENCE [LARGE SCALE GENOMIC DNA]</scope>
</reference>
<keyword evidence="1" id="KW-0812">Transmembrane</keyword>
<evidence type="ECO:0000313" key="2">
    <source>
        <dbReference type="EMBL" id="CAI6346757.1"/>
    </source>
</evidence>
<evidence type="ECO:0000313" key="3">
    <source>
        <dbReference type="Proteomes" id="UP001160148"/>
    </source>
</evidence>
<protein>
    <submittedName>
        <fullName evidence="2">Uncharacterized protein</fullName>
    </submittedName>
</protein>
<gene>
    <name evidence="2" type="ORF">MEUPH1_LOCUS3629</name>
</gene>
<dbReference type="AlphaFoldDB" id="A0AAV0VV14"/>
<sequence length="216" mass="23916">MVHAGHHLVRVHGCQQLWVELFEHGEHVVDRHMSGGLRVATDAAHWLPVMYPRPVGSYSSTTVMTSSSVASTPTARSAVYMFLMFIRPLPSLNMAKAVCTSANSSAGSAGQWAAASSSSSPSFDGSASGPCYRQNCWPRCKPPSPCSATAAAGIVIVAERFRRRWLPFGFRHVERWNGFCTIFFFSAFVFSLLVKIYFDIMYLGVFMKYLGNKYHS</sequence>